<name>A0A7S4JU96_9STRA</name>
<dbReference type="EMBL" id="HBKQ01048993">
    <property type="protein sequence ID" value="CAE2274174.1"/>
    <property type="molecule type" value="Transcribed_RNA"/>
</dbReference>
<reference evidence="3" key="1">
    <citation type="submission" date="2021-01" db="EMBL/GenBank/DDBJ databases">
        <authorList>
            <person name="Corre E."/>
            <person name="Pelletier E."/>
            <person name="Niang G."/>
            <person name="Scheremetjew M."/>
            <person name="Finn R."/>
            <person name="Kale V."/>
            <person name="Holt S."/>
            <person name="Cochrane G."/>
            <person name="Meng A."/>
            <person name="Brown T."/>
            <person name="Cohen L."/>
        </authorList>
    </citation>
    <scope>NUCLEOTIDE SEQUENCE</scope>
    <source>
        <strain evidence="3">Isolate 1302-5</strain>
    </source>
</reference>
<feature type="chain" id="PRO_5031572143" evidence="2">
    <location>
        <begin position="23"/>
        <end position="181"/>
    </location>
</feature>
<proteinExistence type="predicted"/>
<keyword evidence="2" id="KW-0732">Signal</keyword>
<organism evidence="3">
    <name type="scientific">Odontella aurita</name>
    <dbReference type="NCBI Taxonomy" id="265563"/>
    <lineage>
        <taxon>Eukaryota</taxon>
        <taxon>Sar</taxon>
        <taxon>Stramenopiles</taxon>
        <taxon>Ochrophyta</taxon>
        <taxon>Bacillariophyta</taxon>
        <taxon>Mediophyceae</taxon>
        <taxon>Biddulphiophycidae</taxon>
        <taxon>Eupodiscales</taxon>
        <taxon>Odontellaceae</taxon>
        <taxon>Odontella</taxon>
    </lineage>
</organism>
<sequence length="181" mass="19794">MYDKTLVLVVVTIICSPFTVSALPTARSGCFLWRSMKRTVPNNCCNFRSTKQYSDKKCPFYRSATTVGFQSTAVIFSSHDDNTEYELDDPSTDQGSEIPSDLWEDVKESAPSEFAVMKEILGINVFTYILAAACLFFLGMNAILGPGWLGQSIGLKGTGTFTEVSDSLPGVIDLSGNENLL</sequence>
<feature type="signal peptide" evidence="2">
    <location>
        <begin position="1"/>
        <end position="22"/>
    </location>
</feature>
<protein>
    <submittedName>
        <fullName evidence="3">Uncharacterized protein</fullName>
    </submittedName>
</protein>
<accession>A0A7S4JU96</accession>
<evidence type="ECO:0000256" key="2">
    <source>
        <dbReference type="SAM" id="SignalP"/>
    </source>
</evidence>
<evidence type="ECO:0000256" key="1">
    <source>
        <dbReference type="SAM" id="Phobius"/>
    </source>
</evidence>
<evidence type="ECO:0000313" key="3">
    <source>
        <dbReference type="EMBL" id="CAE2274174.1"/>
    </source>
</evidence>
<keyword evidence="1" id="KW-0812">Transmembrane</keyword>
<keyword evidence="1" id="KW-1133">Transmembrane helix</keyword>
<dbReference type="AlphaFoldDB" id="A0A7S4JU96"/>
<gene>
    <name evidence="3" type="ORF">OAUR00152_LOCUS33849</name>
</gene>
<feature type="transmembrane region" description="Helical" evidence="1">
    <location>
        <begin position="125"/>
        <end position="144"/>
    </location>
</feature>
<keyword evidence="1" id="KW-0472">Membrane</keyword>